<reference evidence="16" key="1">
    <citation type="submission" date="2025-08" db="UniProtKB">
        <authorList>
            <consortium name="RefSeq"/>
        </authorList>
    </citation>
    <scope>IDENTIFICATION</scope>
</reference>
<dbReference type="PANTHER" id="PTHR10196">
    <property type="entry name" value="SUGAR KINASE"/>
    <property type="match status" value="1"/>
</dbReference>
<keyword evidence="4" id="KW-0808">Transferase</keyword>
<accession>A0A6P7SQR5</accession>
<dbReference type="GO" id="GO:1901135">
    <property type="term" value="P:carbohydrate derivative metabolic process"/>
    <property type="evidence" value="ECO:0007669"/>
    <property type="project" value="UniProtKB-ARBA"/>
</dbReference>
<dbReference type="Proteomes" id="UP000515154">
    <property type="component" value="Linkage group LG1"/>
</dbReference>
<feature type="domain" description="Carbohydrate kinase FGGY N-terminal" evidence="13">
    <location>
        <begin position="51"/>
        <end position="302"/>
    </location>
</feature>
<comment type="catalytic activity">
    <reaction evidence="8">
        <text>sedoheptulose + ATP = D-sedoheptulose 7-phosphate + ADP + H(+)</text>
        <dbReference type="Rhea" id="RHEA:23844"/>
        <dbReference type="ChEBI" id="CHEBI:15378"/>
        <dbReference type="ChEBI" id="CHEBI:16802"/>
        <dbReference type="ChEBI" id="CHEBI:30616"/>
        <dbReference type="ChEBI" id="CHEBI:57483"/>
        <dbReference type="ChEBI" id="CHEBI:456216"/>
        <dbReference type="EC" id="2.7.1.14"/>
    </reaction>
</comment>
<evidence type="ECO:0000256" key="3">
    <source>
        <dbReference type="ARBA" id="ARBA00022490"/>
    </source>
</evidence>
<dbReference type="Gene3D" id="3.30.420.40">
    <property type="match status" value="2"/>
</dbReference>
<dbReference type="CDD" id="cd07777">
    <property type="entry name" value="ASKHA_NBD_FGGY_SHK"/>
    <property type="match status" value="1"/>
</dbReference>
<keyword evidence="6" id="KW-0418">Kinase</keyword>
<evidence type="ECO:0000256" key="11">
    <source>
        <dbReference type="ARBA" id="ARBA00069425"/>
    </source>
</evidence>
<comment type="function">
    <text evidence="9">Acts as a modulator of macrophage activation through control of glucose metabolism.</text>
</comment>
<evidence type="ECO:0000313" key="15">
    <source>
        <dbReference type="Proteomes" id="UP000515154"/>
    </source>
</evidence>
<dbReference type="FunFam" id="3.30.420.40:FF:000111">
    <property type="entry name" value="Sedoheptulokinase"/>
    <property type="match status" value="1"/>
</dbReference>
<evidence type="ECO:0000256" key="7">
    <source>
        <dbReference type="ARBA" id="ARBA00022840"/>
    </source>
</evidence>
<dbReference type="GO" id="GO:0005524">
    <property type="term" value="F:ATP binding"/>
    <property type="evidence" value="ECO:0007669"/>
    <property type="project" value="UniProtKB-KW"/>
</dbReference>
<proteinExistence type="inferred from homology"/>
<dbReference type="GO" id="GO:0006071">
    <property type="term" value="P:glycerol metabolic process"/>
    <property type="evidence" value="ECO:0007669"/>
    <property type="project" value="TreeGrafter"/>
</dbReference>
<evidence type="ECO:0000313" key="16">
    <source>
        <dbReference type="RefSeq" id="XP_029640599.1"/>
    </source>
</evidence>
<evidence type="ECO:0000256" key="1">
    <source>
        <dbReference type="ARBA" id="ARBA00004496"/>
    </source>
</evidence>
<sequence>MPEPDVNKATFSISGTCNMNPGSRLLNCAAATSSTTHKPTAYKKDSTSRLVLSIDLGTTSIKIALVDSITKKPLKTAAQVTKADIESQIGLDGCEQNPVQILHVLHQCISTFDKEHLSRVVCLAITGQMHGVMLWRSEETSKKELSSFGSSSHKWNKQEPSQLITWRDQRCKTKFLACLPPADSHLRLATGHGCATLFWMARHQRDFLKRFDCAGTIMDYLVSLLCGLTHPVMSPQIAASWGYFNTENVSWNSGILKKADFPVNLLPHVKEAGSSAGNLKCDWFSIPKGIPVLVALGDLQCAIRSTIKDKADAVLNISTSTQLGFPISLKGFKPPPTNPENAIEYFPYFGNTYIATVASLTGGSVMANFVKTLQEWFSEFGVRVEEEQVWQKLIKLAEKVPNTDLQIIPTLQGERHKPDQRGSVAGLNMNNMSLGKVFRALCSGLVQNLHEMMPNTYLEDHGIKRIIASGSGVTKNPIVQQEVKKFYKTPMVNGDRCDSALGAALCAINSCNSSH</sequence>
<evidence type="ECO:0000256" key="4">
    <source>
        <dbReference type="ARBA" id="ARBA00022679"/>
    </source>
</evidence>
<evidence type="ECO:0000256" key="6">
    <source>
        <dbReference type="ARBA" id="ARBA00022777"/>
    </source>
</evidence>
<dbReference type="SUPFAM" id="SSF53067">
    <property type="entry name" value="Actin-like ATPase domain"/>
    <property type="match status" value="2"/>
</dbReference>
<comment type="similarity">
    <text evidence="2">Belongs to the FGGY kinase family.</text>
</comment>
<gene>
    <name evidence="16" type="primary">LOC115215548</name>
</gene>
<keyword evidence="5" id="KW-0547">Nucleotide-binding</keyword>
<keyword evidence="15" id="KW-1185">Reference proteome</keyword>
<dbReference type="RefSeq" id="XP_029640599.1">
    <property type="nucleotide sequence ID" value="XM_029784739.2"/>
</dbReference>
<evidence type="ECO:0000256" key="8">
    <source>
        <dbReference type="ARBA" id="ARBA00052736"/>
    </source>
</evidence>
<dbReference type="GO" id="GO:0006163">
    <property type="term" value="P:purine nucleotide metabolic process"/>
    <property type="evidence" value="ECO:0007669"/>
    <property type="project" value="UniProtKB-ARBA"/>
</dbReference>
<evidence type="ECO:0000259" key="13">
    <source>
        <dbReference type="Pfam" id="PF00370"/>
    </source>
</evidence>
<feature type="domain" description="Carbohydrate kinase FGGY C-terminal" evidence="14">
    <location>
        <begin position="363"/>
        <end position="508"/>
    </location>
</feature>
<dbReference type="EC" id="2.7.1.14" evidence="10"/>
<evidence type="ECO:0000259" key="14">
    <source>
        <dbReference type="Pfam" id="PF02782"/>
    </source>
</evidence>
<name>A0A6P7SQR5_9MOLL</name>
<keyword evidence="3" id="KW-0963">Cytoplasm</keyword>
<dbReference type="KEGG" id="osn:115215548"/>
<dbReference type="Pfam" id="PF02782">
    <property type="entry name" value="FGGY_C"/>
    <property type="match status" value="1"/>
</dbReference>
<evidence type="ECO:0000256" key="9">
    <source>
        <dbReference type="ARBA" id="ARBA00057196"/>
    </source>
</evidence>
<dbReference type="GO" id="GO:0006091">
    <property type="term" value="P:generation of precursor metabolites and energy"/>
    <property type="evidence" value="ECO:0007669"/>
    <property type="project" value="UniProtKB-ARBA"/>
</dbReference>
<dbReference type="AlphaFoldDB" id="A0A6P7SQR5"/>
<protein>
    <recommendedName>
        <fullName evidence="11">Sedoheptulokinase</fullName>
        <ecNumber evidence="10">2.7.1.14</ecNumber>
    </recommendedName>
    <alternativeName>
        <fullName evidence="12">Carbohydrate kinase-like protein</fullName>
    </alternativeName>
</protein>
<evidence type="ECO:0000256" key="5">
    <source>
        <dbReference type="ARBA" id="ARBA00022741"/>
    </source>
</evidence>
<dbReference type="GO" id="GO:0005829">
    <property type="term" value="C:cytosol"/>
    <property type="evidence" value="ECO:0007669"/>
    <property type="project" value="TreeGrafter"/>
</dbReference>
<evidence type="ECO:0000256" key="2">
    <source>
        <dbReference type="ARBA" id="ARBA00009156"/>
    </source>
</evidence>
<comment type="subcellular location">
    <subcellularLocation>
        <location evidence="1">Cytoplasm</location>
    </subcellularLocation>
</comment>
<dbReference type="PANTHER" id="PTHR10196:SF67">
    <property type="entry name" value="SEDOHEPTULOKINASE"/>
    <property type="match status" value="1"/>
</dbReference>
<organism evidence="15 16">
    <name type="scientific">Octopus sinensis</name>
    <name type="common">East Asian common octopus</name>
    <dbReference type="NCBI Taxonomy" id="2607531"/>
    <lineage>
        <taxon>Eukaryota</taxon>
        <taxon>Metazoa</taxon>
        <taxon>Spiralia</taxon>
        <taxon>Lophotrochozoa</taxon>
        <taxon>Mollusca</taxon>
        <taxon>Cephalopoda</taxon>
        <taxon>Coleoidea</taxon>
        <taxon>Octopodiformes</taxon>
        <taxon>Octopoda</taxon>
        <taxon>Incirrata</taxon>
        <taxon>Octopodidae</taxon>
        <taxon>Octopus</taxon>
    </lineage>
</organism>
<keyword evidence="7" id="KW-0067">ATP-binding</keyword>
<dbReference type="GO" id="GO:0071222">
    <property type="term" value="P:cellular response to lipopolysaccharide"/>
    <property type="evidence" value="ECO:0007669"/>
    <property type="project" value="TreeGrafter"/>
</dbReference>
<evidence type="ECO:0000256" key="12">
    <source>
        <dbReference type="ARBA" id="ARBA00076706"/>
    </source>
</evidence>
<dbReference type="InterPro" id="IPR043129">
    <property type="entry name" value="ATPase_NBD"/>
</dbReference>
<dbReference type="InterPro" id="IPR018485">
    <property type="entry name" value="FGGY_C"/>
</dbReference>
<dbReference type="GO" id="GO:0046496">
    <property type="term" value="P:nicotinamide nucleotide metabolic process"/>
    <property type="evidence" value="ECO:0007669"/>
    <property type="project" value="UniProtKB-ARBA"/>
</dbReference>
<dbReference type="GO" id="GO:0050277">
    <property type="term" value="F:sedoheptulokinase activity"/>
    <property type="evidence" value="ECO:0007669"/>
    <property type="project" value="UniProtKB-EC"/>
</dbReference>
<dbReference type="Pfam" id="PF00370">
    <property type="entry name" value="FGGY_N"/>
    <property type="match status" value="1"/>
</dbReference>
<dbReference type="FunFam" id="3.30.420.40:FF:000132">
    <property type="entry name" value="Sedoheptulokinase"/>
    <property type="match status" value="1"/>
</dbReference>
<evidence type="ECO:0000256" key="10">
    <source>
        <dbReference type="ARBA" id="ARBA00066341"/>
    </source>
</evidence>
<dbReference type="InterPro" id="IPR018484">
    <property type="entry name" value="FGGY_N"/>
</dbReference>